<comment type="subcellular location">
    <subcellularLocation>
        <location evidence="3">Cytoplasm</location>
    </subcellularLocation>
</comment>
<accession>A0A1T3P224</accession>
<dbReference type="Proteomes" id="UP000190037">
    <property type="component" value="Unassembled WGS sequence"/>
</dbReference>
<proteinExistence type="inferred from homology"/>
<dbReference type="GO" id="GO:0005829">
    <property type="term" value="C:cytosol"/>
    <property type="evidence" value="ECO:0007669"/>
    <property type="project" value="TreeGrafter"/>
</dbReference>
<dbReference type="GO" id="GO:0043024">
    <property type="term" value="F:ribosomal small subunit binding"/>
    <property type="evidence" value="ECO:0007669"/>
    <property type="project" value="TreeGrafter"/>
</dbReference>
<keyword evidence="1 3" id="KW-0963">Cytoplasm</keyword>
<dbReference type="NCBIfam" id="TIGR00082">
    <property type="entry name" value="rbfA"/>
    <property type="match status" value="1"/>
</dbReference>
<comment type="similarity">
    <text evidence="3">Belongs to the RbfA family.</text>
</comment>
<dbReference type="SUPFAM" id="SSF89919">
    <property type="entry name" value="Ribosome-binding factor A, RbfA"/>
    <property type="match status" value="1"/>
</dbReference>
<comment type="function">
    <text evidence="3">One of several proteins that assist in the late maturation steps of the functional core of the 30S ribosomal subunit. Associates with free 30S ribosomal subunits (but not with 30S subunits that are part of 70S ribosomes or polysomes). Required for efficient processing of 16S rRNA. May interact with the 5'-terminal helix region of 16S rRNA.</text>
</comment>
<feature type="compositionally biased region" description="Basic and acidic residues" evidence="4">
    <location>
        <begin position="150"/>
        <end position="164"/>
    </location>
</feature>
<evidence type="ECO:0000256" key="1">
    <source>
        <dbReference type="ARBA" id="ARBA00022490"/>
    </source>
</evidence>
<dbReference type="GO" id="GO:0030490">
    <property type="term" value="P:maturation of SSU-rRNA"/>
    <property type="evidence" value="ECO:0007669"/>
    <property type="project" value="UniProtKB-UniRule"/>
</dbReference>
<dbReference type="RefSeq" id="WP_078977442.1">
    <property type="nucleotide sequence ID" value="NZ_MWQN01000001.1"/>
</dbReference>
<evidence type="ECO:0000256" key="4">
    <source>
        <dbReference type="SAM" id="MobiDB-lite"/>
    </source>
</evidence>
<evidence type="ECO:0000256" key="3">
    <source>
        <dbReference type="HAMAP-Rule" id="MF_00003"/>
    </source>
</evidence>
<dbReference type="eggNOG" id="COG0858">
    <property type="taxonomic scope" value="Bacteria"/>
</dbReference>
<dbReference type="OrthoDB" id="307788at2"/>
<dbReference type="FunFam" id="3.30.300.20:FF:000018">
    <property type="entry name" value="Ribosome-binding factor A"/>
    <property type="match status" value="1"/>
</dbReference>
<dbReference type="Pfam" id="PF02033">
    <property type="entry name" value="RBFA"/>
    <property type="match status" value="1"/>
</dbReference>
<dbReference type="HAMAP" id="MF_00003">
    <property type="entry name" value="RbfA"/>
    <property type="match status" value="1"/>
</dbReference>
<comment type="subunit">
    <text evidence="3">Monomer. Binds 30S ribosomal subunits, but not 50S ribosomal subunits or 70S ribosomes.</text>
</comment>
<reference evidence="5 6" key="1">
    <citation type="submission" date="2017-03" db="EMBL/GenBank/DDBJ databases">
        <title>Draft genome sequence of Streptomyces scabrisporus NF3, endophyte isolated from Amphipterygium adstringens.</title>
        <authorList>
            <person name="Vazquez M."/>
            <person name="Ceapa C.D."/>
            <person name="Rodriguez Luna D."/>
            <person name="Sanchez Esquivel S."/>
        </authorList>
    </citation>
    <scope>NUCLEOTIDE SEQUENCE [LARGE SCALE GENOMIC DNA]</scope>
    <source>
        <strain evidence="5 6">NF3</strain>
    </source>
</reference>
<gene>
    <name evidence="3" type="primary">rbfA</name>
    <name evidence="5" type="ORF">B4N89_21340</name>
</gene>
<evidence type="ECO:0000313" key="5">
    <source>
        <dbReference type="EMBL" id="OPC83143.1"/>
    </source>
</evidence>
<name>A0A1T3P224_9ACTN</name>
<dbReference type="InterPro" id="IPR015946">
    <property type="entry name" value="KH_dom-like_a/b"/>
</dbReference>
<dbReference type="EMBL" id="MWQN01000001">
    <property type="protein sequence ID" value="OPC83143.1"/>
    <property type="molecule type" value="Genomic_DNA"/>
</dbReference>
<dbReference type="PANTHER" id="PTHR33515:SF1">
    <property type="entry name" value="RIBOSOME-BINDING FACTOR A, CHLOROPLASTIC-RELATED"/>
    <property type="match status" value="1"/>
</dbReference>
<evidence type="ECO:0000313" key="6">
    <source>
        <dbReference type="Proteomes" id="UP000190037"/>
    </source>
</evidence>
<dbReference type="InterPro" id="IPR023799">
    <property type="entry name" value="RbfA_dom_sf"/>
</dbReference>
<feature type="compositionally biased region" description="Low complexity" evidence="4">
    <location>
        <begin position="120"/>
        <end position="132"/>
    </location>
</feature>
<dbReference type="STRING" id="159449.B4N89_21340"/>
<keyword evidence="6" id="KW-1185">Reference proteome</keyword>
<dbReference type="PANTHER" id="PTHR33515">
    <property type="entry name" value="RIBOSOME-BINDING FACTOR A, CHLOROPLASTIC-RELATED"/>
    <property type="match status" value="1"/>
</dbReference>
<dbReference type="PROSITE" id="PS01319">
    <property type="entry name" value="RBFA"/>
    <property type="match status" value="1"/>
</dbReference>
<feature type="region of interest" description="Disordered" evidence="4">
    <location>
        <begin position="120"/>
        <end position="164"/>
    </location>
</feature>
<keyword evidence="2 3" id="KW-0690">Ribosome biogenesis</keyword>
<comment type="caution">
    <text evidence="5">The sequence shown here is derived from an EMBL/GenBank/DDBJ whole genome shotgun (WGS) entry which is preliminary data.</text>
</comment>
<protein>
    <recommendedName>
        <fullName evidence="3">Ribosome-binding factor A</fullName>
    </recommendedName>
</protein>
<organism evidence="5 6">
    <name type="scientific">Embleya scabrispora</name>
    <dbReference type="NCBI Taxonomy" id="159449"/>
    <lineage>
        <taxon>Bacteria</taxon>
        <taxon>Bacillati</taxon>
        <taxon>Actinomycetota</taxon>
        <taxon>Actinomycetes</taxon>
        <taxon>Kitasatosporales</taxon>
        <taxon>Streptomycetaceae</taxon>
        <taxon>Embleya</taxon>
    </lineage>
</organism>
<dbReference type="InterPro" id="IPR000238">
    <property type="entry name" value="RbfA"/>
</dbReference>
<evidence type="ECO:0000256" key="2">
    <source>
        <dbReference type="ARBA" id="ARBA00022517"/>
    </source>
</evidence>
<dbReference type="Gene3D" id="3.30.300.20">
    <property type="match status" value="1"/>
</dbReference>
<dbReference type="AlphaFoldDB" id="A0A1T3P224"/>
<dbReference type="InterPro" id="IPR020053">
    <property type="entry name" value="Ribosome-bd_factorA_CS"/>
</dbReference>
<sequence>MADTARARKLADRIQVVVAETLERRIKDPRLGFVTITAARVTGDLREATVFYTVYGDETERAATAAALESAKGVLRSEVGRQTGVRHTPSLTFVADALPDSAKLIDDLLARAQQADAAVRSTAAGAGYAGDADPYRTPAAGDADDSDDESTAKTEADTQEGDRP</sequence>